<sequence>MIDMKPTFSHFNITAWLISQGIPFSTEGPNISRKGDWIGINCPFCTSPDPSDHLGINLNSKAIKCLRCDTKGTIIRLMMKLLRLPYDDVIEIIEEQAPRQLTPRTEKERTSIPETILPLNTVDELLPAHRQYLINKNYNPDLIRDKYKIQSIGPVSNPFMENRILIPYIINNRIVTYTTRDISDQSPLRYMACSDESCTIPIDHLLYNIETVKEVAVIVEGTSDVWRMGDGFVAMGSLIWSSARLLALRHCKRVILMPDSESHAQDMWEVVSYSLTSLISDVQFASLSEGDPGQLDEETVRNFRQEIFGRIY</sequence>
<dbReference type="InterPro" id="IPR036977">
    <property type="entry name" value="DNA_primase_Znf_CHC2"/>
</dbReference>
<dbReference type="GO" id="GO:0003677">
    <property type="term" value="F:DNA binding"/>
    <property type="evidence" value="ECO:0007669"/>
    <property type="project" value="InterPro"/>
</dbReference>
<evidence type="ECO:0008006" key="2">
    <source>
        <dbReference type="Google" id="ProtNLM"/>
    </source>
</evidence>
<dbReference type="GO" id="GO:0006260">
    <property type="term" value="P:DNA replication"/>
    <property type="evidence" value="ECO:0007669"/>
    <property type="project" value="InterPro"/>
</dbReference>
<name>A0A0F9JU93_9ZZZZ</name>
<dbReference type="SUPFAM" id="SSF57783">
    <property type="entry name" value="Zinc beta-ribbon"/>
    <property type="match status" value="1"/>
</dbReference>
<gene>
    <name evidence="1" type="ORF">LCGC14_1485160</name>
</gene>
<evidence type="ECO:0000313" key="1">
    <source>
        <dbReference type="EMBL" id="KKM66046.1"/>
    </source>
</evidence>
<reference evidence="1" key="1">
    <citation type="journal article" date="2015" name="Nature">
        <title>Complex archaea that bridge the gap between prokaryotes and eukaryotes.</title>
        <authorList>
            <person name="Spang A."/>
            <person name="Saw J.H."/>
            <person name="Jorgensen S.L."/>
            <person name="Zaremba-Niedzwiedzka K."/>
            <person name="Martijn J."/>
            <person name="Lind A.E."/>
            <person name="van Eijk R."/>
            <person name="Schleper C."/>
            <person name="Guy L."/>
            <person name="Ettema T.J."/>
        </authorList>
    </citation>
    <scope>NUCLEOTIDE SEQUENCE</scope>
</reference>
<proteinExistence type="predicted"/>
<dbReference type="Gene3D" id="3.90.580.10">
    <property type="entry name" value="Zinc finger, CHC2-type domain"/>
    <property type="match status" value="1"/>
</dbReference>
<comment type="caution">
    <text evidence="1">The sequence shown here is derived from an EMBL/GenBank/DDBJ whole genome shotgun (WGS) entry which is preliminary data.</text>
</comment>
<organism evidence="1">
    <name type="scientific">marine sediment metagenome</name>
    <dbReference type="NCBI Taxonomy" id="412755"/>
    <lineage>
        <taxon>unclassified sequences</taxon>
        <taxon>metagenomes</taxon>
        <taxon>ecological metagenomes</taxon>
    </lineage>
</organism>
<dbReference type="EMBL" id="LAZR01010610">
    <property type="protein sequence ID" value="KKM66046.1"/>
    <property type="molecule type" value="Genomic_DNA"/>
</dbReference>
<protein>
    <recommendedName>
        <fullName evidence="2">Zinc finger CHC2-type domain-containing protein</fullName>
    </recommendedName>
</protein>
<dbReference type="GO" id="GO:0008270">
    <property type="term" value="F:zinc ion binding"/>
    <property type="evidence" value="ECO:0007669"/>
    <property type="project" value="InterPro"/>
</dbReference>
<accession>A0A0F9JU93</accession>
<dbReference type="AlphaFoldDB" id="A0A0F9JU93"/>